<dbReference type="OrthoDB" id="5985572at2759"/>
<name>A0A4C1TPI3_EUMVA</name>
<proteinExistence type="predicted"/>
<dbReference type="PANTHER" id="PTHR24258:SF146">
    <property type="entry name" value="ATRIAL NATRIURETIC PEPTIDE-CONVERTING ENZYME"/>
    <property type="match status" value="1"/>
</dbReference>
<dbReference type="InterPro" id="IPR043504">
    <property type="entry name" value="Peptidase_S1_PA_chymotrypsin"/>
</dbReference>
<dbReference type="InterPro" id="IPR009003">
    <property type="entry name" value="Peptidase_S1_PA"/>
</dbReference>
<evidence type="ECO:0000313" key="2">
    <source>
        <dbReference type="Proteomes" id="UP000299102"/>
    </source>
</evidence>
<protein>
    <recommendedName>
        <fullName evidence="3">Peptidase S1 domain-containing protein</fullName>
    </recommendedName>
</protein>
<gene>
    <name evidence="1" type="ORF">EVAR_73052_1</name>
</gene>
<reference evidence="1 2" key="1">
    <citation type="journal article" date="2019" name="Commun. Biol.">
        <title>The bagworm genome reveals a unique fibroin gene that provides high tensile strength.</title>
        <authorList>
            <person name="Kono N."/>
            <person name="Nakamura H."/>
            <person name="Ohtoshi R."/>
            <person name="Tomita M."/>
            <person name="Numata K."/>
            <person name="Arakawa K."/>
        </authorList>
    </citation>
    <scope>NUCLEOTIDE SEQUENCE [LARGE SCALE GENOMIC DNA]</scope>
</reference>
<dbReference type="EMBL" id="BGZK01005888">
    <property type="protein sequence ID" value="GBP15875.1"/>
    <property type="molecule type" value="Genomic_DNA"/>
</dbReference>
<dbReference type="PANTHER" id="PTHR24258">
    <property type="entry name" value="SERINE PROTEASE-RELATED"/>
    <property type="match status" value="1"/>
</dbReference>
<dbReference type="SUPFAM" id="SSF50494">
    <property type="entry name" value="Trypsin-like serine proteases"/>
    <property type="match status" value="1"/>
</dbReference>
<evidence type="ECO:0000313" key="1">
    <source>
        <dbReference type="EMBL" id="GBP15875.1"/>
    </source>
</evidence>
<sequence length="85" mass="9565">MLEGVATKERRLTHQTTDYHLLKIKYQEEYAGAPVQCLIPGTNQWALVGVSSWRIACAASGVERPRMYDKISSNTAWIHETVNSS</sequence>
<keyword evidence="2" id="KW-1185">Reference proteome</keyword>
<dbReference type="Proteomes" id="UP000299102">
    <property type="component" value="Unassembled WGS sequence"/>
</dbReference>
<accession>A0A4C1TPI3</accession>
<evidence type="ECO:0008006" key="3">
    <source>
        <dbReference type="Google" id="ProtNLM"/>
    </source>
</evidence>
<organism evidence="1 2">
    <name type="scientific">Eumeta variegata</name>
    <name type="common">Bagworm moth</name>
    <name type="synonym">Eumeta japonica</name>
    <dbReference type="NCBI Taxonomy" id="151549"/>
    <lineage>
        <taxon>Eukaryota</taxon>
        <taxon>Metazoa</taxon>
        <taxon>Ecdysozoa</taxon>
        <taxon>Arthropoda</taxon>
        <taxon>Hexapoda</taxon>
        <taxon>Insecta</taxon>
        <taxon>Pterygota</taxon>
        <taxon>Neoptera</taxon>
        <taxon>Endopterygota</taxon>
        <taxon>Lepidoptera</taxon>
        <taxon>Glossata</taxon>
        <taxon>Ditrysia</taxon>
        <taxon>Tineoidea</taxon>
        <taxon>Psychidae</taxon>
        <taxon>Oiketicinae</taxon>
        <taxon>Eumeta</taxon>
    </lineage>
</organism>
<comment type="caution">
    <text evidence="1">The sequence shown here is derived from an EMBL/GenBank/DDBJ whole genome shotgun (WGS) entry which is preliminary data.</text>
</comment>
<dbReference type="Gene3D" id="2.40.10.10">
    <property type="entry name" value="Trypsin-like serine proteases"/>
    <property type="match status" value="1"/>
</dbReference>
<dbReference type="AlphaFoldDB" id="A0A4C1TPI3"/>
<dbReference type="STRING" id="151549.A0A4C1TPI3"/>